<keyword evidence="3" id="KW-0378">Hydrolase</keyword>
<dbReference type="InterPro" id="IPR029062">
    <property type="entry name" value="Class_I_gatase-like"/>
</dbReference>
<dbReference type="GO" id="GO:0006508">
    <property type="term" value="P:proteolysis"/>
    <property type="evidence" value="ECO:0007669"/>
    <property type="project" value="UniProtKB-KW"/>
</dbReference>
<evidence type="ECO:0000313" key="5">
    <source>
        <dbReference type="EMBL" id="GIE99435.1"/>
    </source>
</evidence>
<dbReference type="RefSeq" id="WP_203786434.1">
    <property type="nucleotide sequence ID" value="NZ_BOMV01000073.1"/>
</dbReference>
<keyword evidence="4" id="KW-0720">Serine protease</keyword>
<evidence type="ECO:0000256" key="4">
    <source>
        <dbReference type="ARBA" id="ARBA00022825"/>
    </source>
</evidence>
<dbReference type="GO" id="GO:0008236">
    <property type="term" value="F:serine-type peptidase activity"/>
    <property type="evidence" value="ECO:0007669"/>
    <property type="project" value="UniProtKB-KW"/>
</dbReference>
<evidence type="ECO:0000256" key="2">
    <source>
        <dbReference type="ARBA" id="ARBA00022670"/>
    </source>
</evidence>
<organism evidence="5 6">
    <name type="scientific">Paractinoplanes rishiriensis</name>
    <dbReference type="NCBI Taxonomy" id="1050105"/>
    <lineage>
        <taxon>Bacteria</taxon>
        <taxon>Bacillati</taxon>
        <taxon>Actinomycetota</taxon>
        <taxon>Actinomycetes</taxon>
        <taxon>Micromonosporales</taxon>
        <taxon>Micromonosporaceae</taxon>
        <taxon>Paractinoplanes</taxon>
    </lineage>
</organism>
<evidence type="ECO:0008006" key="7">
    <source>
        <dbReference type="Google" id="ProtNLM"/>
    </source>
</evidence>
<evidence type="ECO:0000313" key="6">
    <source>
        <dbReference type="Proteomes" id="UP000636960"/>
    </source>
</evidence>
<sequence length="199" mass="20926">MDLFLGSQGLGAMGAWFDALARRPRRAVLIPTAGNPMPAMPWVDVAEAAMAAEGLSVGRLDLETAEPDAVSAAVAGADLVFVTGGYPIFLLQHAQRTGFAGAVRKGVTAGRLAYAGMSSGAALAAPDLGRYRGDDDPGRVTDTVGLGLVSFYPLSHANRGREDLYARIIASEGDRYDFVPLRDDQAVIVHDGAREIRPS</sequence>
<dbReference type="EMBL" id="BOMV01000073">
    <property type="protein sequence ID" value="GIE99435.1"/>
    <property type="molecule type" value="Genomic_DNA"/>
</dbReference>
<comment type="similarity">
    <text evidence="1">Belongs to the peptidase S51 family.</text>
</comment>
<gene>
    <name evidence="5" type="ORF">Ari01nite_69000</name>
</gene>
<keyword evidence="6" id="KW-1185">Reference proteome</keyword>
<dbReference type="Gene3D" id="3.40.50.880">
    <property type="match status" value="1"/>
</dbReference>
<reference evidence="5" key="1">
    <citation type="submission" date="2021-01" db="EMBL/GenBank/DDBJ databases">
        <title>Whole genome shotgun sequence of Actinoplanes rishiriensis NBRC 108556.</title>
        <authorList>
            <person name="Komaki H."/>
            <person name="Tamura T."/>
        </authorList>
    </citation>
    <scope>NUCLEOTIDE SEQUENCE</scope>
    <source>
        <strain evidence="5">NBRC 108556</strain>
    </source>
</reference>
<dbReference type="AlphaFoldDB" id="A0A919K2D7"/>
<evidence type="ECO:0000256" key="1">
    <source>
        <dbReference type="ARBA" id="ARBA00006534"/>
    </source>
</evidence>
<keyword evidence="2" id="KW-0645">Protease</keyword>
<dbReference type="InterPro" id="IPR005320">
    <property type="entry name" value="Peptidase_S51"/>
</dbReference>
<dbReference type="SUPFAM" id="SSF52317">
    <property type="entry name" value="Class I glutamine amidotransferase-like"/>
    <property type="match status" value="1"/>
</dbReference>
<dbReference type="Pfam" id="PF03575">
    <property type="entry name" value="Peptidase_S51"/>
    <property type="match status" value="1"/>
</dbReference>
<name>A0A919K2D7_9ACTN</name>
<protein>
    <recommendedName>
        <fullName evidence="7">Peptidase</fullName>
    </recommendedName>
</protein>
<proteinExistence type="inferred from homology"/>
<dbReference type="Proteomes" id="UP000636960">
    <property type="component" value="Unassembled WGS sequence"/>
</dbReference>
<accession>A0A919K2D7</accession>
<evidence type="ECO:0000256" key="3">
    <source>
        <dbReference type="ARBA" id="ARBA00022801"/>
    </source>
</evidence>
<comment type="caution">
    <text evidence="5">The sequence shown here is derived from an EMBL/GenBank/DDBJ whole genome shotgun (WGS) entry which is preliminary data.</text>
</comment>